<evidence type="ECO:0000256" key="3">
    <source>
        <dbReference type="ARBA" id="ARBA00023125"/>
    </source>
</evidence>
<evidence type="ECO:0000313" key="7">
    <source>
        <dbReference type="Proteomes" id="UP000280696"/>
    </source>
</evidence>
<dbReference type="AlphaFoldDB" id="A0A3A9AEP9"/>
<gene>
    <name evidence="6" type="ORF">D7V94_15290</name>
</gene>
<keyword evidence="3" id="KW-0238">DNA-binding</keyword>
<dbReference type="OrthoDB" id="9811611at2"/>
<proteinExistence type="inferred from homology"/>
<dbReference type="PANTHER" id="PTHR30408:SF12">
    <property type="entry name" value="TYPE I RESTRICTION ENZYME MJAVIII SPECIFICITY SUBUNIT"/>
    <property type="match status" value="1"/>
</dbReference>
<dbReference type="EMBL" id="RAYQ01000017">
    <property type="protein sequence ID" value="RKI90072.1"/>
    <property type="molecule type" value="Genomic_DNA"/>
</dbReference>
<comment type="similarity">
    <text evidence="1">Belongs to the type-I restriction system S methylase family.</text>
</comment>
<dbReference type="Pfam" id="PF01420">
    <property type="entry name" value="Methylase_S"/>
    <property type="match status" value="1"/>
</dbReference>
<dbReference type="Gene3D" id="3.90.220.20">
    <property type="entry name" value="DNA methylase specificity domains"/>
    <property type="match status" value="1"/>
</dbReference>
<evidence type="ECO:0000256" key="4">
    <source>
        <dbReference type="SAM" id="Coils"/>
    </source>
</evidence>
<dbReference type="PANTHER" id="PTHR30408">
    <property type="entry name" value="TYPE-1 RESTRICTION ENZYME ECOKI SPECIFICITY PROTEIN"/>
    <property type="match status" value="1"/>
</dbReference>
<keyword evidence="6" id="KW-0378">Hydrolase</keyword>
<accession>A0A3A9AEP9</accession>
<comment type="caution">
    <text evidence="6">The sequence shown here is derived from an EMBL/GenBank/DDBJ whole genome shotgun (WGS) entry which is preliminary data.</text>
</comment>
<keyword evidence="6" id="KW-0540">Nuclease</keyword>
<dbReference type="GO" id="GO:0003677">
    <property type="term" value="F:DNA binding"/>
    <property type="evidence" value="ECO:0007669"/>
    <property type="project" value="UniProtKB-KW"/>
</dbReference>
<evidence type="ECO:0000256" key="1">
    <source>
        <dbReference type="ARBA" id="ARBA00010923"/>
    </source>
</evidence>
<keyword evidence="6" id="KW-0255">Endonuclease</keyword>
<dbReference type="InterPro" id="IPR044946">
    <property type="entry name" value="Restrct_endonuc_typeI_TRD_sf"/>
</dbReference>
<evidence type="ECO:0000256" key="2">
    <source>
        <dbReference type="ARBA" id="ARBA00022747"/>
    </source>
</evidence>
<dbReference type="InterPro" id="IPR000055">
    <property type="entry name" value="Restrct_endonuc_typeI_TRD"/>
</dbReference>
<evidence type="ECO:0000259" key="5">
    <source>
        <dbReference type="Pfam" id="PF01420"/>
    </source>
</evidence>
<dbReference type="GO" id="GO:0009307">
    <property type="term" value="P:DNA restriction-modification system"/>
    <property type="evidence" value="ECO:0007669"/>
    <property type="project" value="UniProtKB-KW"/>
</dbReference>
<evidence type="ECO:0000313" key="6">
    <source>
        <dbReference type="EMBL" id="RKI90072.1"/>
    </source>
</evidence>
<feature type="domain" description="Type I restriction modification DNA specificity" evidence="5">
    <location>
        <begin position="25"/>
        <end position="184"/>
    </location>
</feature>
<sequence length="200" mass="23163">MNELTANTDKKLKHILAEPIVLGASISPAEFDESGNAYYVSMATIKTLEIELDDTQLVSDRYFKKKKDDKSVQMYDIIIARSGVAIGKSAIIKDDFEGIFADFTMRIRIDNTKYNPIFTYYYIRTKYFQYLIEVYKKGLQNQNIFPIVLKEFPIPDIALSEQAKIVAKIQNTLAKQDNIKEEIEHLRNQIDETILHIIRE</sequence>
<dbReference type="Proteomes" id="UP000280696">
    <property type="component" value="Unassembled WGS sequence"/>
</dbReference>
<dbReference type="InterPro" id="IPR052021">
    <property type="entry name" value="Type-I_RS_S_subunit"/>
</dbReference>
<dbReference type="GO" id="GO:0004519">
    <property type="term" value="F:endonuclease activity"/>
    <property type="evidence" value="ECO:0007669"/>
    <property type="project" value="UniProtKB-KW"/>
</dbReference>
<keyword evidence="4" id="KW-0175">Coiled coil</keyword>
<reference evidence="6 7" key="1">
    <citation type="submission" date="2018-09" db="EMBL/GenBank/DDBJ databases">
        <title>Murine metabolic-syndrome-specific gut microbial biobank.</title>
        <authorList>
            <person name="Liu C."/>
        </authorList>
    </citation>
    <scope>NUCLEOTIDE SEQUENCE [LARGE SCALE GENOMIC DNA]</scope>
    <source>
        <strain evidence="6 7">0.1xD8-82</strain>
    </source>
</reference>
<organism evidence="6 7">
    <name type="scientific">Parablautia intestinalis</name>
    <dbReference type="NCBI Taxonomy" id="2320100"/>
    <lineage>
        <taxon>Bacteria</taxon>
        <taxon>Bacillati</taxon>
        <taxon>Bacillota</taxon>
        <taxon>Clostridia</taxon>
        <taxon>Lachnospirales</taxon>
        <taxon>Lachnospiraceae</taxon>
        <taxon>Parablautia</taxon>
    </lineage>
</organism>
<feature type="coiled-coil region" evidence="4">
    <location>
        <begin position="169"/>
        <end position="196"/>
    </location>
</feature>
<name>A0A3A9AEP9_9FIRM</name>
<keyword evidence="2" id="KW-0680">Restriction system</keyword>
<dbReference type="SUPFAM" id="SSF116734">
    <property type="entry name" value="DNA methylase specificity domain"/>
    <property type="match status" value="1"/>
</dbReference>
<keyword evidence="7" id="KW-1185">Reference proteome</keyword>
<protein>
    <submittedName>
        <fullName evidence="6">Restriction endonuclease subunit S</fullName>
    </submittedName>
</protein>